<evidence type="ECO:0000313" key="7">
    <source>
        <dbReference type="Proteomes" id="UP001240236"/>
    </source>
</evidence>
<reference evidence="6 7" key="1">
    <citation type="submission" date="2023-07" db="EMBL/GenBank/DDBJ databases">
        <title>Sequencing the genomes of 1000 actinobacteria strains.</title>
        <authorList>
            <person name="Klenk H.-P."/>
        </authorList>
    </citation>
    <scope>NUCLEOTIDE SEQUENCE [LARGE SCALE GENOMIC DNA]</scope>
    <source>
        <strain evidence="6 7">DSM 44709</strain>
    </source>
</reference>
<dbReference type="CDD" id="cd03674">
    <property type="entry name" value="NUDIX_Hydrolase"/>
    <property type="match status" value="1"/>
</dbReference>
<dbReference type="GO" id="GO:0016787">
    <property type="term" value="F:hydrolase activity"/>
    <property type="evidence" value="ECO:0007669"/>
    <property type="project" value="UniProtKB-KW"/>
</dbReference>
<dbReference type="Pfam" id="PF00293">
    <property type="entry name" value="NUDIX"/>
    <property type="match status" value="1"/>
</dbReference>
<dbReference type="InterPro" id="IPR020476">
    <property type="entry name" value="Nudix_hydrolase"/>
</dbReference>
<evidence type="ECO:0000256" key="3">
    <source>
        <dbReference type="ARBA" id="ARBA00022801"/>
    </source>
</evidence>
<evidence type="ECO:0000313" key="6">
    <source>
        <dbReference type="EMBL" id="MDQ0366266.1"/>
    </source>
</evidence>
<dbReference type="PROSITE" id="PS00893">
    <property type="entry name" value="NUDIX_BOX"/>
    <property type="match status" value="1"/>
</dbReference>
<organism evidence="6 7">
    <name type="scientific">Catenuloplanes indicus</name>
    <dbReference type="NCBI Taxonomy" id="137267"/>
    <lineage>
        <taxon>Bacteria</taxon>
        <taxon>Bacillati</taxon>
        <taxon>Actinomycetota</taxon>
        <taxon>Actinomycetes</taxon>
        <taxon>Micromonosporales</taxon>
        <taxon>Micromonosporaceae</taxon>
        <taxon>Catenuloplanes</taxon>
    </lineage>
</organism>
<dbReference type="AlphaFoldDB" id="A0AAE3VYV7"/>
<dbReference type="Gene3D" id="3.90.79.10">
    <property type="entry name" value="Nucleoside Triphosphate Pyrophosphohydrolase"/>
    <property type="match status" value="1"/>
</dbReference>
<comment type="caution">
    <text evidence="6">The sequence shown here is derived from an EMBL/GenBank/DDBJ whole genome shotgun (WGS) entry which is preliminary data.</text>
</comment>
<keyword evidence="7" id="KW-1185">Reference proteome</keyword>
<keyword evidence="3 4" id="KW-0378">Hydrolase</keyword>
<feature type="domain" description="Nudix hydrolase" evidence="5">
    <location>
        <begin position="4"/>
        <end position="152"/>
    </location>
</feature>
<sequence length="166" mass="18178">MALIKHATASVFLFARLDGGWRIGLIRHPRFARWMLPGGHVEAHENPAEAALREVREETGLTATLMLPYANVVPDYPAAANVPIPVWITEQIVPPESRLPSDHVHVDHLYLAVAERAITADNPELPFRWCAPDDLPALDMFPDTRNGAKLVLPLLDGLTALSAGTA</sequence>
<proteinExistence type="inferred from homology"/>
<dbReference type="InterPro" id="IPR015797">
    <property type="entry name" value="NUDIX_hydrolase-like_dom_sf"/>
</dbReference>
<comment type="cofactor">
    <cofactor evidence="1">
        <name>Mg(2+)</name>
        <dbReference type="ChEBI" id="CHEBI:18420"/>
    </cofactor>
</comment>
<protein>
    <submittedName>
        <fullName evidence="6">8-oxo-dGTP pyrophosphatase MutT (NUDIX family)</fullName>
    </submittedName>
</protein>
<dbReference type="PANTHER" id="PTHR43046">
    <property type="entry name" value="GDP-MANNOSE MANNOSYL HYDROLASE"/>
    <property type="match status" value="1"/>
</dbReference>
<dbReference type="RefSeq" id="WP_307239481.1">
    <property type="nucleotide sequence ID" value="NZ_JAUSUZ010000001.1"/>
</dbReference>
<evidence type="ECO:0000256" key="4">
    <source>
        <dbReference type="RuleBase" id="RU003476"/>
    </source>
</evidence>
<accession>A0AAE3VYV7</accession>
<comment type="similarity">
    <text evidence="2 4">Belongs to the Nudix hydrolase family.</text>
</comment>
<dbReference type="InterPro" id="IPR020084">
    <property type="entry name" value="NUDIX_hydrolase_CS"/>
</dbReference>
<evidence type="ECO:0000256" key="2">
    <source>
        <dbReference type="ARBA" id="ARBA00005582"/>
    </source>
</evidence>
<evidence type="ECO:0000259" key="5">
    <source>
        <dbReference type="PROSITE" id="PS51462"/>
    </source>
</evidence>
<dbReference type="InterPro" id="IPR000086">
    <property type="entry name" value="NUDIX_hydrolase_dom"/>
</dbReference>
<dbReference type="PANTHER" id="PTHR43046:SF14">
    <property type="entry name" value="MUTT_NUDIX FAMILY PROTEIN"/>
    <property type="match status" value="1"/>
</dbReference>
<dbReference type="SUPFAM" id="SSF55811">
    <property type="entry name" value="Nudix"/>
    <property type="match status" value="1"/>
</dbReference>
<dbReference type="PROSITE" id="PS51462">
    <property type="entry name" value="NUDIX"/>
    <property type="match status" value="1"/>
</dbReference>
<evidence type="ECO:0000256" key="1">
    <source>
        <dbReference type="ARBA" id="ARBA00001946"/>
    </source>
</evidence>
<dbReference type="EMBL" id="JAUSUZ010000001">
    <property type="protein sequence ID" value="MDQ0366266.1"/>
    <property type="molecule type" value="Genomic_DNA"/>
</dbReference>
<dbReference type="Proteomes" id="UP001240236">
    <property type="component" value="Unassembled WGS sequence"/>
</dbReference>
<name>A0AAE3VYV7_9ACTN</name>
<dbReference type="PRINTS" id="PR00502">
    <property type="entry name" value="NUDIXFAMILY"/>
</dbReference>
<gene>
    <name evidence="6" type="ORF">J2S42_002935</name>
</gene>